<dbReference type="Gene3D" id="1.20.1280.170">
    <property type="entry name" value="Exocyst complex component Exo70"/>
    <property type="match status" value="1"/>
</dbReference>
<protein>
    <recommendedName>
        <fullName evidence="11">glucan 1,3-beta-glucosidase</fullName>
        <ecNumber evidence="11">3.2.1.58</ecNumber>
    </recommendedName>
</protein>
<dbReference type="GO" id="GO:0009986">
    <property type="term" value="C:cell surface"/>
    <property type="evidence" value="ECO:0007669"/>
    <property type="project" value="TreeGrafter"/>
</dbReference>
<dbReference type="InterPro" id="IPR001547">
    <property type="entry name" value="Glyco_hydro_5"/>
</dbReference>
<dbReference type="EMBL" id="JQFK01000019">
    <property type="protein sequence ID" value="KGK38463.1"/>
    <property type="molecule type" value="Genomic_DNA"/>
</dbReference>
<dbReference type="GO" id="GO:0071555">
    <property type="term" value="P:cell wall organization"/>
    <property type="evidence" value="ECO:0007669"/>
    <property type="project" value="UniProtKB-KW"/>
</dbReference>
<dbReference type="AlphaFoldDB" id="A0A099P0C3"/>
<keyword evidence="6" id="KW-0732">Signal</keyword>
<evidence type="ECO:0000256" key="11">
    <source>
        <dbReference type="ARBA" id="ARBA00038929"/>
    </source>
</evidence>
<dbReference type="GO" id="GO:0004338">
    <property type="term" value="F:glucan exo-1,3-beta-glucosidase activity"/>
    <property type="evidence" value="ECO:0007669"/>
    <property type="project" value="UniProtKB-EC"/>
</dbReference>
<dbReference type="InterPro" id="IPR050386">
    <property type="entry name" value="Glycosyl_hydrolase_5"/>
</dbReference>
<comment type="similarity">
    <text evidence="2">Belongs to the glycosyl hydrolase 5 (cellulase A) family.</text>
</comment>
<name>A0A099P0C3_PICKU</name>
<evidence type="ECO:0000259" key="12">
    <source>
        <dbReference type="Pfam" id="PF00150"/>
    </source>
</evidence>
<dbReference type="GO" id="GO:0005576">
    <property type="term" value="C:extracellular region"/>
    <property type="evidence" value="ECO:0007669"/>
    <property type="project" value="UniProtKB-SubCell"/>
</dbReference>
<keyword evidence="8" id="KW-0326">Glycosidase</keyword>
<comment type="catalytic activity">
    <reaction evidence="10">
        <text>Successive hydrolysis of beta-D-glucose units from the non-reducing ends of (1-&gt;3)-beta-D-glucans, releasing alpha-glucose.</text>
        <dbReference type="EC" id="3.2.1.58"/>
    </reaction>
</comment>
<dbReference type="Pfam" id="PF00150">
    <property type="entry name" value="Cellulase"/>
    <property type="match status" value="1"/>
</dbReference>
<comment type="caution">
    <text evidence="14">The sequence shown here is derived from an EMBL/GenBank/DDBJ whole genome shotgun (WGS) entry which is preliminary data.</text>
</comment>
<dbReference type="PANTHER" id="PTHR31297">
    <property type="entry name" value="GLUCAN ENDO-1,6-BETA-GLUCOSIDASE B"/>
    <property type="match status" value="1"/>
</dbReference>
<reference evidence="15" key="1">
    <citation type="journal article" date="2014" name="Microb. Cell Fact.">
        <title>Exploiting Issatchenkia orientalis SD108 for succinic acid production.</title>
        <authorList>
            <person name="Xiao H."/>
            <person name="Shao Z."/>
            <person name="Jiang Y."/>
            <person name="Dole S."/>
            <person name="Zhao H."/>
        </authorList>
    </citation>
    <scope>NUCLEOTIDE SEQUENCE [LARGE SCALE GENOMIC DNA]</scope>
    <source>
        <strain evidence="15">SD108</strain>
    </source>
</reference>
<keyword evidence="4" id="KW-0813">Transport</keyword>
<keyword evidence="7" id="KW-0378">Hydrolase</keyword>
<dbReference type="Gene3D" id="3.20.20.80">
    <property type="entry name" value="Glycosidases"/>
    <property type="match status" value="1"/>
</dbReference>
<evidence type="ECO:0000256" key="5">
    <source>
        <dbReference type="ARBA" id="ARBA00022525"/>
    </source>
</evidence>
<dbReference type="SUPFAM" id="SSF51445">
    <property type="entry name" value="(Trans)glycosidases"/>
    <property type="match status" value="1"/>
</dbReference>
<evidence type="ECO:0000256" key="10">
    <source>
        <dbReference type="ARBA" id="ARBA00036824"/>
    </source>
</evidence>
<keyword evidence="9" id="KW-0961">Cell wall biogenesis/degradation</keyword>
<evidence type="ECO:0000256" key="6">
    <source>
        <dbReference type="ARBA" id="ARBA00022729"/>
    </source>
</evidence>
<feature type="domain" description="Exocyst complex subunit Exo70 C-terminal" evidence="13">
    <location>
        <begin position="801"/>
        <end position="1159"/>
    </location>
</feature>
<dbReference type="EC" id="3.2.1.58" evidence="11"/>
<accession>A0A099P0C3</accession>
<comment type="subcellular location">
    <subcellularLocation>
        <location evidence="1">Secreted</location>
    </subcellularLocation>
</comment>
<evidence type="ECO:0000256" key="4">
    <source>
        <dbReference type="ARBA" id="ARBA00022448"/>
    </source>
</evidence>
<dbReference type="GO" id="GO:0009251">
    <property type="term" value="P:glucan catabolic process"/>
    <property type="evidence" value="ECO:0007669"/>
    <property type="project" value="TreeGrafter"/>
</dbReference>
<organism evidence="14 15">
    <name type="scientific">Pichia kudriavzevii</name>
    <name type="common">Yeast</name>
    <name type="synonym">Issatchenkia orientalis</name>
    <dbReference type="NCBI Taxonomy" id="4909"/>
    <lineage>
        <taxon>Eukaryota</taxon>
        <taxon>Fungi</taxon>
        <taxon>Dikarya</taxon>
        <taxon>Ascomycota</taxon>
        <taxon>Saccharomycotina</taxon>
        <taxon>Pichiomycetes</taxon>
        <taxon>Pichiales</taxon>
        <taxon>Pichiaceae</taxon>
        <taxon>Pichia</taxon>
    </lineage>
</organism>
<evidence type="ECO:0000256" key="2">
    <source>
        <dbReference type="ARBA" id="ARBA00005641"/>
    </source>
</evidence>
<dbReference type="eggNOG" id="KOG2344">
    <property type="taxonomic scope" value="Eukaryota"/>
</dbReference>
<evidence type="ECO:0000259" key="13">
    <source>
        <dbReference type="Pfam" id="PF03081"/>
    </source>
</evidence>
<evidence type="ECO:0000256" key="3">
    <source>
        <dbReference type="ARBA" id="ARBA00006756"/>
    </source>
</evidence>
<keyword evidence="5" id="KW-0964">Secreted</keyword>
<dbReference type="Pfam" id="PF03081">
    <property type="entry name" value="Exo70_C"/>
    <property type="match status" value="1"/>
</dbReference>
<dbReference type="VEuPathDB" id="FungiDB:C5L36_0B06300"/>
<dbReference type="GO" id="GO:0006887">
    <property type="term" value="P:exocytosis"/>
    <property type="evidence" value="ECO:0007669"/>
    <property type="project" value="InterPro"/>
</dbReference>
<dbReference type="VEuPathDB" id="FungiDB:C5L36_0B06290"/>
<evidence type="ECO:0000256" key="7">
    <source>
        <dbReference type="ARBA" id="ARBA00022801"/>
    </source>
</evidence>
<proteinExistence type="inferred from homology"/>
<dbReference type="HOGENOM" id="CLU_275204_0_0_1"/>
<evidence type="ECO:0000313" key="14">
    <source>
        <dbReference type="EMBL" id="KGK38463.1"/>
    </source>
</evidence>
<feature type="domain" description="Glycoside hydrolase family 5" evidence="12">
    <location>
        <begin position="123"/>
        <end position="263"/>
    </location>
</feature>
<dbReference type="InterPro" id="IPR017853">
    <property type="entry name" value="GH"/>
</dbReference>
<dbReference type="GO" id="GO:0000145">
    <property type="term" value="C:exocyst"/>
    <property type="evidence" value="ECO:0007669"/>
    <property type="project" value="InterPro"/>
</dbReference>
<dbReference type="SUPFAM" id="SSF74788">
    <property type="entry name" value="Cullin repeat-like"/>
    <property type="match status" value="1"/>
</dbReference>
<evidence type="ECO:0000256" key="8">
    <source>
        <dbReference type="ARBA" id="ARBA00023295"/>
    </source>
</evidence>
<evidence type="ECO:0000256" key="9">
    <source>
        <dbReference type="ARBA" id="ARBA00023316"/>
    </source>
</evidence>
<dbReference type="GO" id="GO:0005546">
    <property type="term" value="F:phosphatidylinositol-4,5-bisphosphate binding"/>
    <property type="evidence" value="ECO:0007669"/>
    <property type="project" value="InterPro"/>
</dbReference>
<evidence type="ECO:0000256" key="1">
    <source>
        <dbReference type="ARBA" id="ARBA00004613"/>
    </source>
</evidence>
<dbReference type="Proteomes" id="UP000029867">
    <property type="component" value="Unassembled WGS sequence"/>
</dbReference>
<gene>
    <name evidence="14" type="ORF">JL09_g2347</name>
</gene>
<sequence>MGIPGVKCVNYFNRECFHCSSISRTSDQENQLIIVSKENKKEALQSNNRFFNEHSNKQRSYYNIEKTGPKYNYKRDKVIGVNLGGWLVTEPFITPSLYEAASKDGTEAGTPIDEYNYCLQLGPDISFQRLKHHWETWITEDDFIKIKSYGFNSVRLPIGYWTFAHLIDDPYVFGQEEYLEKSIEWCRNHGLKLWIDLHGIPGSQNGFDNSGRRDHLQWMNPITNYNLGLEVIRYIFEKYGDDQYSDVVIGYQNLNEPLHNETYKLLRQITNNYFVYHDSFLDVEFWEAYLLEPEFIHTVLDHHRYQVFETHLLKYTVDEHLEALKKHVSRYMAVDKLQVIGEWSAALTDCGKWLNGVGRGARYDNTYAGTGVIGECKYSDDPSKLTDQDRDNTRRFIEGQLDLYGKVDGFFFWTYKTESAIEWSMKDLLEIGLFPQPLSDRKVIYGIGLYNYRNLGNKQDAMDIKGPGLDTMLGMDASNVEIAILTENLRSVSTISEEVTTGMSKLSTTNKAAIRHIGPLMNTLRELKIKQGNLHAVESKVAEIKEVIYGIELYNYRNLGNKQDAMDIKGPGLDTMLGMDASNVEIAILTENLRSMSTISEEVTTGMSKLSTTNKAAIRHIGPLMNTLRELKIKQGNLHAVESKVAEIKEYAKNIRQLDELLDADLLDAGITGVKQFIETLRKLRAIGSDMKQQGLGGYKALNRQLVEGMLSGDTLLKSDVLKRVSQLNGKDTKNIEEIRVAYEYLTRERDIDIDEQIMRERIGLLKRKMGSCAISTPKVNNDQNYIYDGGNSESFPVYIDKIKGMLSNELYIVHNLFRGFISAELLGSYVNKYVSVVSFEIIGILNGIINFVEKRRTSYNTMYYELCDGANRFVGWLFEQHLVVDQTLQQLAAKCERDALNTFGEFFQYIRSKYEEMVVNVNSHETLNNTFMLISTRINNFSRLRDYQLQYISQITINEWLPVNLPNGFVAEKERSSDPLFLLGTFYSDAIEYSFYLLADKYRGKKADEEVGVILLFNLDGLQTLLEGKSLLKQILGQRGMDRYEKLKKKAMDRAVMQWSTLTARIMQASTLSGSNLSMSQKDLVKFIEEFNITFQELQTTFQRMDIPPYFRKQLVQDITKTLVPSYKIFHAYAGQTGGRSVAKHLTLTPSQLADELSKM</sequence>
<dbReference type="InterPro" id="IPR046364">
    <property type="entry name" value="Exo70_C"/>
</dbReference>
<dbReference type="InterPro" id="IPR016159">
    <property type="entry name" value="Cullin_repeat-like_dom_sf"/>
</dbReference>
<dbReference type="PANTHER" id="PTHR31297:SF1">
    <property type="entry name" value="GLUCAN 1,3-BETA-GLUCOSIDASE I_II-RELATED"/>
    <property type="match status" value="1"/>
</dbReference>
<comment type="similarity">
    <text evidence="3">Belongs to the EXO70 family.</text>
</comment>
<evidence type="ECO:0000313" key="15">
    <source>
        <dbReference type="Proteomes" id="UP000029867"/>
    </source>
</evidence>